<evidence type="ECO:0000313" key="2">
    <source>
        <dbReference type="EMBL" id="KIM89524.1"/>
    </source>
</evidence>
<evidence type="ECO:0000313" key="3">
    <source>
        <dbReference type="Proteomes" id="UP000054166"/>
    </source>
</evidence>
<organism evidence="2 3">
    <name type="scientific">Piloderma croceum (strain F 1598)</name>
    <dbReference type="NCBI Taxonomy" id="765440"/>
    <lineage>
        <taxon>Eukaryota</taxon>
        <taxon>Fungi</taxon>
        <taxon>Dikarya</taxon>
        <taxon>Basidiomycota</taxon>
        <taxon>Agaricomycotina</taxon>
        <taxon>Agaricomycetes</taxon>
        <taxon>Agaricomycetidae</taxon>
        <taxon>Atheliales</taxon>
        <taxon>Atheliaceae</taxon>
        <taxon>Piloderma</taxon>
    </lineage>
</organism>
<name>A0A0C3GCU3_PILCF</name>
<dbReference type="HOGENOM" id="CLU_1886525_0_0_1"/>
<protein>
    <submittedName>
        <fullName evidence="2">Uncharacterized protein</fullName>
    </submittedName>
</protein>
<dbReference type="InParanoid" id="A0A0C3GCU3"/>
<feature type="compositionally biased region" description="Low complexity" evidence="1">
    <location>
        <begin position="59"/>
        <end position="69"/>
    </location>
</feature>
<accession>A0A0C3GCU3</accession>
<feature type="compositionally biased region" description="Polar residues" evidence="1">
    <location>
        <begin position="45"/>
        <end position="58"/>
    </location>
</feature>
<dbReference type="AlphaFoldDB" id="A0A0C3GCU3"/>
<sequence length="135" mass="14395">MRIMWRVTRDFTSLSTNMNRLSTALSATQPVNIPLPKSCPSPFSMITSSNTNNDQLIETSPTNSSPSSLLTPINSLSPLSVHTPNINSPATPSSSVFSPALFTNLPNLVSVSNSDDSDYISATASTTMTTTTLLK</sequence>
<reference evidence="3" key="2">
    <citation type="submission" date="2015-01" db="EMBL/GenBank/DDBJ databases">
        <title>Evolutionary Origins and Diversification of the Mycorrhizal Mutualists.</title>
        <authorList>
            <consortium name="DOE Joint Genome Institute"/>
            <consortium name="Mycorrhizal Genomics Consortium"/>
            <person name="Kohler A."/>
            <person name="Kuo A."/>
            <person name="Nagy L.G."/>
            <person name="Floudas D."/>
            <person name="Copeland A."/>
            <person name="Barry K.W."/>
            <person name="Cichocki N."/>
            <person name="Veneault-Fourrey C."/>
            <person name="LaButti K."/>
            <person name="Lindquist E.A."/>
            <person name="Lipzen A."/>
            <person name="Lundell T."/>
            <person name="Morin E."/>
            <person name="Murat C."/>
            <person name="Riley R."/>
            <person name="Ohm R."/>
            <person name="Sun H."/>
            <person name="Tunlid A."/>
            <person name="Henrissat B."/>
            <person name="Grigoriev I.V."/>
            <person name="Hibbett D.S."/>
            <person name="Martin F."/>
        </authorList>
    </citation>
    <scope>NUCLEOTIDE SEQUENCE [LARGE SCALE GENOMIC DNA]</scope>
    <source>
        <strain evidence="3">F 1598</strain>
    </source>
</reference>
<keyword evidence="3" id="KW-1185">Reference proteome</keyword>
<dbReference type="EMBL" id="KN832975">
    <property type="protein sequence ID" value="KIM89524.1"/>
    <property type="molecule type" value="Genomic_DNA"/>
</dbReference>
<feature type="region of interest" description="Disordered" evidence="1">
    <location>
        <begin position="45"/>
        <end position="69"/>
    </location>
</feature>
<reference evidence="2 3" key="1">
    <citation type="submission" date="2014-04" db="EMBL/GenBank/DDBJ databases">
        <authorList>
            <consortium name="DOE Joint Genome Institute"/>
            <person name="Kuo A."/>
            <person name="Tarkka M."/>
            <person name="Buscot F."/>
            <person name="Kohler A."/>
            <person name="Nagy L.G."/>
            <person name="Floudas D."/>
            <person name="Copeland A."/>
            <person name="Barry K.W."/>
            <person name="Cichocki N."/>
            <person name="Veneault-Fourrey C."/>
            <person name="LaButti K."/>
            <person name="Lindquist E.A."/>
            <person name="Lipzen A."/>
            <person name="Lundell T."/>
            <person name="Morin E."/>
            <person name="Murat C."/>
            <person name="Sun H."/>
            <person name="Tunlid A."/>
            <person name="Henrissat B."/>
            <person name="Grigoriev I.V."/>
            <person name="Hibbett D.S."/>
            <person name="Martin F."/>
            <person name="Nordberg H.P."/>
            <person name="Cantor M.N."/>
            <person name="Hua S.X."/>
        </authorList>
    </citation>
    <scope>NUCLEOTIDE SEQUENCE [LARGE SCALE GENOMIC DNA]</scope>
    <source>
        <strain evidence="2 3">F 1598</strain>
    </source>
</reference>
<proteinExistence type="predicted"/>
<evidence type="ECO:0000256" key="1">
    <source>
        <dbReference type="SAM" id="MobiDB-lite"/>
    </source>
</evidence>
<dbReference type="Proteomes" id="UP000054166">
    <property type="component" value="Unassembled WGS sequence"/>
</dbReference>
<gene>
    <name evidence="2" type="ORF">PILCRDRAFT_2719</name>
</gene>